<dbReference type="Proteomes" id="UP000183859">
    <property type="component" value="Chromosome"/>
</dbReference>
<keyword evidence="1" id="KW-0732">Signal</keyword>
<dbReference type="EMBL" id="CP016364">
    <property type="protein sequence ID" value="APG48247.1"/>
    <property type="molecule type" value="Genomic_DNA"/>
</dbReference>
<protein>
    <submittedName>
        <fullName evidence="2">Uncharacterized protein</fullName>
    </submittedName>
</protein>
<reference evidence="3" key="1">
    <citation type="submission" date="2016-07" db="EMBL/GenBank/DDBJ databases">
        <title>Phaeobacter portensis sp. nov., a tropodithietic acid producing bacterium isolated from a German harbor.</title>
        <authorList>
            <person name="Freese H.M."/>
            <person name="Bunk B."/>
            <person name="Breider S."/>
            <person name="Brinkhoff T."/>
        </authorList>
    </citation>
    <scope>NUCLEOTIDE SEQUENCE [LARGE SCALE GENOMIC DNA]</scope>
    <source>
        <strain evidence="3">P97</strain>
    </source>
</reference>
<dbReference type="RefSeq" id="WP_237028944.1">
    <property type="nucleotide sequence ID" value="NZ_CP016364.1"/>
</dbReference>
<evidence type="ECO:0000256" key="1">
    <source>
        <dbReference type="SAM" id="SignalP"/>
    </source>
</evidence>
<evidence type="ECO:0000313" key="2">
    <source>
        <dbReference type="EMBL" id="APG48247.1"/>
    </source>
</evidence>
<feature type="signal peptide" evidence="1">
    <location>
        <begin position="1"/>
        <end position="20"/>
    </location>
</feature>
<organism evidence="2 3">
    <name type="scientific">Phaeobacter porticola</name>
    <dbReference type="NCBI Taxonomy" id="1844006"/>
    <lineage>
        <taxon>Bacteria</taxon>
        <taxon>Pseudomonadati</taxon>
        <taxon>Pseudomonadota</taxon>
        <taxon>Alphaproteobacteria</taxon>
        <taxon>Rhodobacterales</taxon>
        <taxon>Roseobacteraceae</taxon>
        <taxon>Phaeobacter</taxon>
    </lineage>
</organism>
<sequence length="47" mass="4947" precursor="true">MKTFIPTALITAATVASAFAAGEINVSSGISAAGRPLLRTESMLWHW</sequence>
<accession>A0A1L3I838</accession>
<feature type="chain" id="PRO_5012205226" evidence="1">
    <location>
        <begin position="21"/>
        <end position="47"/>
    </location>
</feature>
<dbReference type="AlphaFoldDB" id="A0A1L3I838"/>
<proteinExistence type="predicted"/>
<dbReference type="KEGG" id="php:PhaeoP97_02871"/>
<keyword evidence="3" id="KW-1185">Reference proteome</keyword>
<gene>
    <name evidence="2" type="ORF">PhaeoP97_02871</name>
</gene>
<name>A0A1L3I838_9RHOB</name>
<evidence type="ECO:0000313" key="3">
    <source>
        <dbReference type="Proteomes" id="UP000183859"/>
    </source>
</evidence>